<feature type="transmembrane region" description="Helical" evidence="1">
    <location>
        <begin position="110"/>
        <end position="129"/>
    </location>
</feature>
<keyword evidence="3" id="KW-1185">Reference proteome</keyword>
<feature type="transmembrane region" description="Helical" evidence="1">
    <location>
        <begin position="12"/>
        <end position="33"/>
    </location>
</feature>
<protein>
    <submittedName>
        <fullName evidence="2">Uncharacterized protein</fullName>
    </submittedName>
</protein>
<comment type="caution">
    <text evidence="2">The sequence shown here is derived from an EMBL/GenBank/DDBJ whole genome shotgun (WGS) entry which is preliminary data.</text>
</comment>
<sequence>MDYQLPSLADPLTWVSYSILGILVGLSQAGGIGGGPIISPVMMVLLGCPSKKAIWNTYIMLLGGSLGNFLRLGKERTANGSAPLINYQLVQITLPLLLAGAILGVATGKWLPKLIIVIFLFGILLTVFLKTKKAEK</sequence>
<dbReference type="Proteomes" id="UP000692954">
    <property type="component" value="Unassembled WGS sequence"/>
</dbReference>
<accession>A0A8S1RD91</accession>
<organism evidence="2 3">
    <name type="scientific">Paramecium sonneborni</name>
    <dbReference type="NCBI Taxonomy" id="65129"/>
    <lineage>
        <taxon>Eukaryota</taxon>
        <taxon>Sar</taxon>
        <taxon>Alveolata</taxon>
        <taxon>Ciliophora</taxon>
        <taxon>Intramacronucleata</taxon>
        <taxon>Oligohymenophorea</taxon>
        <taxon>Peniculida</taxon>
        <taxon>Parameciidae</taxon>
        <taxon>Paramecium</taxon>
    </lineage>
</organism>
<proteinExistence type="predicted"/>
<dbReference type="EMBL" id="CAJJDN010000166">
    <property type="protein sequence ID" value="CAD8126251.1"/>
    <property type="molecule type" value="Genomic_DNA"/>
</dbReference>
<evidence type="ECO:0000256" key="1">
    <source>
        <dbReference type="SAM" id="Phobius"/>
    </source>
</evidence>
<reference evidence="2" key="1">
    <citation type="submission" date="2021-01" db="EMBL/GenBank/DDBJ databases">
        <authorList>
            <consortium name="Genoscope - CEA"/>
            <person name="William W."/>
        </authorList>
    </citation>
    <scope>NUCLEOTIDE SEQUENCE</scope>
</reference>
<gene>
    <name evidence="2" type="ORF">PSON_ATCC_30995.1.T1660029</name>
</gene>
<evidence type="ECO:0000313" key="3">
    <source>
        <dbReference type="Proteomes" id="UP000692954"/>
    </source>
</evidence>
<evidence type="ECO:0000313" key="2">
    <source>
        <dbReference type="EMBL" id="CAD8126251.1"/>
    </source>
</evidence>
<name>A0A8S1RD91_9CILI</name>
<dbReference type="PANTHER" id="PTHR14255">
    <property type="entry name" value="CEREBLON"/>
    <property type="match status" value="1"/>
</dbReference>
<dbReference type="GO" id="GO:0031464">
    <property type="term" value="C:Cul4A-RING E3 ubiquitin ligase complex"/>
    <property type="evidence" value="ECO:0007669"/>
    <property type="project" value="TreeGrafter"/>
</dbReference>
<keyword evidence="1" id="KW-0472">Membrane</keyword>
<keyword evidence="1" id="KW-0812">Transmembrane</keyword>
<dbReference type="GO" id="GO:0016567">
    <property type="term" value="P:protein ubiquitination"/>
    <property type="evidence" value="ECO:0007669"/>
    <property type="project" value="TreeGrafter"/>
</dbReference>
<feature type="transmembrane region" description="Helical" evidence="1">
    <location>
        <begin position="84"/>
        <end position="104"/>
    </location>
</feature>
<keyword evidence="1" id="KW-1133">Transmembrane helix</keyword>
<feature type="transmembrane region" description="Helical" evidence="1">
    <location>
        <begin position="53"/>
        <end position="72"/>
    </location>
</feature>
<dbReference type="PANTHER" id="PTHR14255:SF3">
    <property type="entry name" value="SULFITE EXPORTER TAUE_SAFE FAMILY PROTEIN 5-RELATED"/>
    <property type="match status" value="1"/>
</dbReference>
<dbReference type="AlphaFoldDB" id="A0A8S1RD91"/>